<dbReference type="STRING" id="3983.A0A2C9V980"/>
<dbReference type="InterPro" id="IPR002885">
    <property type="entry name" value="PPR_rpt"/>
</dbReference>
<organism evidence="5 6">
    <name type="scientific">Manihot esculenta</name>
    <name type="common">Cassava</name>
    <name type="synonym">Jatropha manihot</name>
    <dbReference type="NCBI Taxonomy" id="3983"/>
    <lineage>
        <taxon>Eukaryota</taxon>
        <taxon>Viridiplantae</taxon>
        <taxon>Streptophyta</taxon>
        <taxon>Embryophyta</taxon>
        <taxon>Tracheophyta</taxon>
        <taxon>Spermatophyta</taxon>
        <taxon>Magnoliopsida</taxon>
        <taxon>eudicotyledons</taxon>
        <taxon>Gunneridae</taxon>
        <taxon>Pentapetalae</taxon>
        <taxon>rosids</taxon>
        <taxon>fabids</taxon>
        <taxon>Malpighiales</taxon>
        <taxon>Euphorbiaceae</taxon>
        <taxon>Crotonoideae</taxon>
        <taxon>Manihoteae</taxon>
        <taxon>Manihot</taxon>
    </lineage>
</organism>
<dbReference type="FunFam" id="1.25.40.10:FF:000184">
    <property type="entry name" value="Pentatricopeptide repeat-containing protein, chloroplastic"/>
    <property type="match status" value="1"/>
</dbReference>
<evidence type="ECO:0000256" key="4">
    <source>
        <dbReference type="SAM" id="Phobius"/>
    </source>
</evidence>
<dbReference type="AlphaFoldDB" id="A0A2C9V980"/>
<feature type="compositionally biased region" description="Basic residues" evidence="3">
    <location>
        <begin position="1"/>
        <end position="14"/>
    </location>
</feature>
<dbReference type="PANTHER" id="PTHR47926:SF510">
    <property type="entry name" value="PENTATRICOPEPTIDE REPEAT-CONTAINING PROTEIN"/>
    <property type="match status" value="1"/>
</dbReference>
<dbReference type="InterPro" id="IPR011990">
    <property type="entry name" value="TPR-like_helical_dom_sf"/>
</dbReference>
<name>A0A2C9V980_MANES</name>
<dbReference type="Gene3D" id="1.25.40.10">
    <property type="entry name" value="Tetratricopeptide repeat domain"/>
    <property type="match status" value="4"/>
</dbReference>
<dbReference type="NCBIfam" id="TIGR00756">
    <property type="entry name" value="PPR"/>
    <property type="match status" value="3"/>
</dbReference>
<protein>
    <recommendedName>
        <fullName evidence="7">Pentacotripeptide-repeat region of PRORP domain-containing protein</fullName>
    </recommendedName>
</protein>
<dbReference type="GO" id="GO:0003723">
    <property type="term" value="F:RNA binding"/>
    <property type="evidence" value="ECO:0007669"/>
    <property type="project" value="InterPro"/>
</dbReference>
<keyword evidence="1" id="KW-0677">Repeat</keyword>
<dbReference type="GO" id="GO:0009451">
    <property type="term" value="P:RNA modification"/>
    <property type="evidence" value="ECO:0007669"/>
    <property type="project" value="InterPro"/>
</dbReference>
<dbReference type="Pfam" id="PF20431">
    <property type="entry name" value="E_motif"/>
    <property type="match status" value="1"/>
</dbReference>
<keyword evidence="4" id="KW-1133">Transmembrane helix</keyword>
<keyword evidence="6" id="KW-1185">Reference proteome</keyword>
<feature type="repeat" description="PPR" evidence="2">
    <location>
        <begin position="84"/>
        <end position="118"/>
    </location>
</feature>
<keyword evidence="4" id="KW-0472">Membrane</keyword>
<evidence type="ECO:0000313" key="6">
    <source>
        <dbReference type="Proteomes" id="UP000091857"/>
    </source>
</evidence>
<feature type="region of interest" description="Disordered" evidence="3">
    <location>
        <begin position="1"/>
        <end position="24"/>
    </location>
</feature>
<dbReference type="Pfam" id="PF01535">
    <property type="entry name" value="PPR"/>
    <property type="match status" value="2"/>
</dbReference>
<evidence type="ECO:0000256" key="3">
    <source>
        <dbReference type="SAM" id="MobiDB-lite"/>
    </source>
</evidence>
<dbReference type="InterPro" id="IPR046960">
    <property type="entry name" value="PPR_At4g14850-like_plant"/>
</dbReference>
<dbReference type="SUPFAM" id="SSF48452">
    <property type="entry name" value="TPR-like"/>
    <property type="match status" value="1"/>
</dbReference>
<feature type="transmembrane region" description="Helical" evidence="4">
    <location>
        <begin position="255"/>
        <end position="277"/>
    </location>
</feature>
<dbReference type="FunFam" id="1.25.40.10:FF:000348">
    <property type="entry name" value="Pentatricopeptide repeat-containing protein chloroplastic"/>
    <property type="match status" value="1"/>
</dbReference>
<dbReference type="Gramene" id="Manes.09G091500.1.v8.1">
    <property type="protein sequence ID" value="Manes.09G091500.1.v8.1.CDS.1"/>
    <property type="gene ID" value="Manes.09G091500.v8.1"/>
</dbReference>
<reference evidence="6" key="1">
    <citation type="journal article" date="2016" name="Nat. Biotechnol.">
        <title>Sequencing wild and cultivated cassava and related species reveals extensive interspecific hybridization and genetic diversity.</title>
        <authorList>
            <person name="Bredeson J.V."/>
            <person name="Lyons J.B."/>
            <person name="Prochnik S.E."/>
            <person name="Wu G.A."/>
            <person name="Ha C.M."/>
            <person name="Edsinger-Gonzales E."/>
            <person name="Grimwood J."/>
            <person name="Schmutz J."/>
            <person name="Rabbi I.Y."/>
            <person name="Egesi C."/>
            <person name="Nauluvula P."/>
            <person name="Lebot V."/>
            <person name="Ndunguru J."/>
            <person name="Mkamilo G."/>
            <person name="Bart R.S."/>
            <person name="Setter T.L."/>
            <person name="Gleadow R.M."/>
            <person name="Kulakow P."/>
            <person name="Ferguson M.E."/>
            <person name="Rounsley S."/>
            <person name="Rokhsar D.S."/>
        </authorList>
    </citation>
    <scope>NUCLEOTIDE SEQUENCE [LARGE SCALE GENOMIC DNA]</scope>
    <source>
        <strain evidence="6">cv. AM560-2</strain>
    </source>
</reference>
<evidence type="ECO:0000313" key="5">
    <source>
        <dbReference type="EMBL" id="OAY41314.1"/>
    </source>
</evidence>
<feature type="repeat" description="PPR" evidence="2">
    <location>
        <begin position="320"/>
        <end position="354"/>
    </location>
</feature>
<gene>
    <name evidence="5" type="ORF">MANES_09G091500v8</name>
</gene>
<sequence length="548" mass="61517">MHFPLSKRKRKGQSRRPESNPLTKFEQMGFAALASAPTVTQFTPHSNTRPIPPPLHLIPGQNPVNPTSKPNFPLKQQSDKSIDLTVAWTNSISRHCRNGQLPEAASQFTQMLLAGVEPNHITFTTLLSGCADFPSHGKSLGPLIHSYVRKRGFDTRNVMVGTAVVDMYAKCGQVELARLCFDELKIKNSVSWNTMMDGYMRNGEIEDAIELFDEMPERDAISWTVFIDGFVKKGLFEQGLEWFREMQVSMMEPDYVTIIAVLSACANLGALGLGLWIHRYVLKQEFRDNIRISNSLIVMYSRCGCIEIARQVFHKMLKRTLVSWNSIIVGFATNGFAEEALEYFVLMQKEGFKPDGVSFTGALTACSHAGLVDKGLKYFDVMKKVYKLSPRIEHYGCIVDLYSRAGRLEDAWSVIENMAMKPNEVILGSLLAACRTGENVELAERLMNYLADLDPGVDSNFVLLANIYAAVGRWDGAGKVRRRMKALGIQKKPGISSIEVGCSIHEFVAGDKSHYETEHIYETLQLLYHDLKLCGYVPDTINDVYEND</sequence>
<dbReference type="InterPro" id="IPR046848">
    <property type="entry name" value="E_motif"/>
</dbReference>
<dbReference type="OrthoDB" id="185373at2759"/>
<evidence type="ECO:0000256" key="1">
    <source>
        <dbReference type="ARBA" id="ARBA00022737"/>
    </source>
</evidence>
<dbReference type="EMBL" id="CM004395">
    <property type="protein sequence ID" value="OAY41314.1"/>
    <property type="molecule type" value="Genomic_DNA"/>
</dbReference>
<evidence type="ECO:0000256" key="2">
    <source>
        <dbReference type="PROSITE-ProRule" id="PRU00708"/>
    </source>
</evidence>
<dbReference type="PANTHER" id="PTHR47926">
    <property type="entry name" value="PENTATRICOPEPTIDE REPEAT-CONTAINING PROTEIN"/>
    <property type="match status" value="1"/>
</dbReference>
<dbReference type="PROSITE" id="PS51375">
    <property type="entry name" value="PPR"/>
    <property type="match status" value="3"/>
</dbReference>
<accession>A0A2C9V980</accession>
<comment type="caution">
    <text evidence="5">The sequence shown here is derived from an EMBL/GenBank/DDBJ whole genome shotgun (WGS) entry which is preliminary data.</text>
</comment>
<proteinExistence type="predicted"/>
<keyword evidence="4" id="KW-0812">Transmembrane</keyword>
<feature type="repeat" description="PPR" evidence="2">
    <location>
        <begin position="188"/>
        <end position="222"/>
    </location>
</feature>
<evidence type="ECO:0008006" key="7">
    <source>
        <dbReference type="Google" id="ProtNLM"/>
    </source>
</evidence>
<dbReference type="Proteomes" id="UP000091857">
    <property type="component" value="Chromosome 9"/>
</dbReference>
<dbReference type="Pfam" id="PF13041">
    <property type="entry name" value="PPR_2"/>
    <property type="match status" value="4"/>
</dbReference>